<dbReference type="InterPro" id="IPR036869">
    <property type="entry name" value="J_dom_sf"/>
</dbReference>
<evidence type="ECO:0008006" key="3">
    <source>
        <dbReference type="Google" id="ProtNLM"/>
    </source>
</evidence>
<proteinExistence type="predicted"/>
<evidence type="ECO:0000313" key="1">
    <source>
        <dbReference type="EMBL" id="QRO50689.1"/>
    </source>
</evidence>
<gene>
    <name evidence="1" type="ORF">I6J59_03400</name>
</gene>
<evidence type="ECO:0000313" key="2">
    <source>
        <dbReference type="Proteomes" id="UP000654720"/>
    </source>
</evidence>
<dbReference type="SUPFAM" id="SSF46565">
    <property type="entry name" value="Chaperone J-domain"/>
    <property type="match status" value="1"/>
</dbReference>
<keyword evidence="2" id="KW-1185">Reference proteome</keyword>
<accession>A0ABX7H6K2</accession>
<organism evidence="1 2">
    <name type="scientific">Butyricimonas virosa</name>
    <dbReference type="NCBI Taxonomy" id="544645"/>
    <lineage>
        <taxon>Bacteria</taxon>
        <taxon>Pseudomonadati</taxon>
        <taxon>Bacteroidota</taxon>
        <taxon>Bacteroidia</taxon>
        <taxon>Bacteroidales</taxon>
        <taxon>Odoribacteraceae</taxon>
        <taxon>Butyricimonas</taxon>
    </lineage>
</organism>
<reference evidence="1 2" key="1">
    <citation type="submission" date="2021-02" db="EMBL/GenBank/DDBJ databases">
        <title>FDA dAtabase for Regulatory Grade micrObial Sequences (FDA-ARGOS): Supporting development and validation of Infectious Disease Dx tests.</title>
        <authorList>
            <person name="Carlson P."/>
            <person name="Fischbach M."/>
            <person name="Hastie J."/>
            <person name="Bilen M."/>
            <person name="Cheng A."/>
            <person name="Tallon L."/>
            <person name="Sadzewicz L."/>
            <person name="Zhao X."/>
            <person name="Boylan J."/>
            <person name="Ott S."/>
            <person name="Bowen H."/>
            <person name="Vavikolanu K."/>
            <person name="Mehta A."/>
            <person name="Aluvathingal J."/>
            <person name="Nadendla S."/>
            <person name="Yan Y."/>
            <person name="Sichtig H."/>
        </authorList>
    </citation>
    <scope>NUCLEOTIDE SEQUENCE [LARGE SCALE GENOMIC DNA]</scope>
    <source>
        <strain evidence="1 2">FDAARGOS_1229</strain>
    </source>
</reference>
<protein>
    <recommendedName>
        <fullName evidence="3">J domain-containing protein</fullName>
    </recommendedName>
</protein>
<sequence>MLWFISTILIIAILFYLLLRKRKKDKIDLTEKDRIVSEILESKIDFQNIFKSSFEATSLYNQLKVLYHPDKFLTVEKKEVATKLFQEITSNKYDYKKLIEIKQIAENELLTNK</sequence>
<dbReference type="GeneID" id="93096483"/>
<name>A0ABX7H6K2_9BACT</name>
<dbReference type="RefSeq" id="WP_157232710.1">
    <property type="nucleotide sequence ID" value="NZ_CP102269.1"/>
</dbReference>
<dbReference type="EMBL" id="CP069450">
    <property type="protein sequence ID" value="QRO50689.1"/>
    <property type="molecule type" value="Genomic_DNA"/>
</dbReference>
<dbReference type="Proteomes" id="UP000654720">
    <property type="component" value="Chromosome"/>
</dbReference>